<name>A0AAW1N1R3_POPJA</name>
<evidence type="ECO:0000256" key="5">
    <source>
        <dbReference type="ARBA" id="ARBA00023242"/>
    </source>
</evidence>
<dbReference type="SUPFAM" id="SSF57850">
    <property type="entry name" value="RING/U-box"/>
    <property type="match status" value="1"/>
</dbReference>
<feature type="compositionally biased region" description="Polar residues" evidence="7">
    <location>
        <begin position="964"/>
        <end position="978"/>
    </location>
</feature>
<dbReference type="PROSITE" id="PS50089">
    <property type="entry name" value="ZF_RING_2"/>
    <property type="match status" value="1"/>
</dbReference>
<keyword evidence="10" id="KW-1185">Reference proteome</keyword>
<evidence type="ECO:0000256" key="2">
    <source>
        <dbReference type="ARBA" id="ARBA00022723"/>
    </source>
</evidence>
<dbReference type="Gene3D" id="3.10.20.90">
    <property type="entry name" value="Phosphatidylinositol 3-kinase Catalytic Subunit, Chain A, domain 1"/>
    <property type="match status" value="1"/>
</dbReference>
<feature type="compositionally biased region" description="Basic and acidic residues" evidence="7">
    <location>
        <begin position="979"/>
        <end position="996"/>
    </location>
</feature>
<keyword evidence="2" id="KW-0479">Metal-binding</keyword>
<keyword evidence="3 6" id="KW-0863">Zinc-finger</keyword>
<dbReference type="GO" id="GO:0000122">
    <property type="term" value="P:negative regulation of transcription by RNA polymerase II"/>
    <property type="evidence" value="ECO:0007669"/>
    <property type="project" value="TreeGrafter"/>
</dbReference>
<dbReference type="PANTHER" id="PTHR10825">
    <property type="entry name" value="RING FINGER DOMAIN-CONTAINING, POLYCOMB GROUP COMPONENT"/>
    <property type="match status" value="1"/>
</dbReference>
<dbReference type="FunFam" id="3.30.40.10:FF:000033">
    <property type="entry name" value="Polycomb group RING finger protein 3"/>
    <property type="match status" value="1"/>
</dbReference>
<evidence type="ECO:0000256" key="6">
    <source>
        <dbReference type="PROSITE-ProRule" id="PRU00175"/>
    </source>
</evidence>
<dbReference type="Gene3D" id="3.30.40.10">
    <property type="entry name" value="Zinc/RING finger domain, C3HC4 (zinc finger)"/>
    <property type="match status" value="1"/>
</dbReference>
<dbReference type="CDD" id="cd17082">
    <property type="entry name" value="RAWUL_PCGF2_like"/>
    <property type="match status" value="1"/>
</dbReference>
<feature type="domain" description="RING-type" evidence="8">
    <location>
        <begin position="36"/>
        <end position="75"/>
    </location>
</feature>
<dbReference type="InterPro" id="IPR013083">
    <property type="entry name" value="Znf_RING/FYVE/PHD"/>
</dbReference>
<keyword evidence="5" id="KW-0539">Nucleus</keyword>
<dbReference type="PROSITE" id="PS00518">
    <property type="entry name" value="ZF_RING_1"/>
    <property type="match status" value="1"/>
</dbReference>
<organism evidence="9 10">
    <name type="scientific">Popillia japonica</name>
    <name type="common">Japanese beetle</name>
    <dbReference type="NCBI Taxonomy" id="7064"/>
    <lineage>
        <taxon>Eukaryota</taxon>
        <taxon>Metazoa</taxon>
        <taxon>Ecdysozoa</taxon>
        <taxon>Arthropoda</taxon>
        <taxon>Hexapoda</taxon>
        <taxon>Insecta</taxon>
        <taxon>Pterygota</taxon>
        <taxon>Neoptera</taxon>
        <taxon>Endopterygota</taxon>
        <taxon>Coleoptera</taxon>
        <taxon>Polyphaga</taxon>
        <taxon>Scarabaeiformia</taxon>
        <taxon>Scarabaeidae</taxon>
        <taxon>Rutelinae</taxon>
        <taxon>Popillia</taxon>
    </lineage>
</organism>
<dbReference type="GO" id="GO:0035102">
    <property type="term" value="C:PRC1 complex"/>
    <property type="evidence" value="ECO:0007669"/>
    <property type="project" value="TreeGrafter"/>
</dbReference>
<feature type="region of interest" description="Disordered" evidence="7">
    <location>
        <begin position="232"/>
        <end position="271"/>
    </location>
</feature>
<feature type="compositionally biased region" description="Low complexity" evidence="7">
    <location>
        <begin position="858"/>
        <end position="877"/>
    </location>
</feature>
<keyword evidence="4" id="KW-0862">Zinc</keyword>
<proteinExistence type="predicted"/>
<evidence type="ECO:0000256" key="3">
    <source>
        <dbReference type="ARBA" id="ARBA00022771"/>
    </source>
</evidence>
<feature type="region of interest" description="Disordered" evidence="7">
    <location>
        <begin position="729"/>
        <end position="773"/>
    </location>
</feature>
<accession>A0AAW1N1R3</accession>
<dbReference type="Proteomes" id="UP001458880">
    <property type="component" value="Unassembled WGS sequence"/>
</dbReference>
<dbReference type="SMART" id="SM00184">
    <property type="entry name" value="RING"/>
    <property type="match status" value="1"/>
</dbReference>
<dbReference type="InterPro" id="IPR032443">
    <property type="entry name" value="RAWUL"/>
</dbReference>
<dbReference type="GO" id="GO:0008270">
    <property type="term" value="F:zinc ion binding"/>
    <property type="evidence" value="ECO:0007669"/>
    <property type="project" value="UniProtKB-KW"/>
</dbReference>
<dbReference type="Pfam" id="PF13923">
    <property type="entry name" value="zf-C3HC4_2"/>
    <property type="match status" value="1"/>
</dbReference>
<evidence type="ECO:0000256" key="1">
    <source>
        <dbReference type="ARBA" id="ARBA00004123"/>
    </source>
</evidence>
<dbReference type="Pfam" id="PF16207">
    <property type="entry name" value="RAWUL"/>
    <property type="match status" value="1"/>
</dbReference>
<comment type="caution">
    <text evidence="9">The sequence shown here is derived from an EMBL/GenBank/DDBJ whole genome shotgun (WGS) entry which is preliminary data.</text>
</comment>
<evidence type="ECO:0000256" key="4">
    <source>
        <dbReference type="ARBA" id="ARBA00022833"/>
    </source>
</evidence>
<feature type="compositionally biased region" description="Basic and acidic residues" evidence="7">
    <location>
        <begin position="250"/>
        <end position="260"/>
    </location>
</feature>
<evidence type="ECO:0000313" key="9">
    <source>
        <dbReference type="EMBL" id="KAK9753931.1"/>
    </source>
</evidence>
<feature type="region of interest" description="Disordered" evidence="7">
    <location>
        <begin position="668"/>
        <end position="714"/>
    </location>
</feature>
<evidence type="ECO:0000259" key="8">
    <source>
        <dbReference type="PROSITE" id="PS50089"/>
    </source>
</evidence>
<evidence type="ECO:0000313" key="10">
    <source>
        <dbReference type="Proteomes" id="UP001458880"/>
    </source>
</evidence>
<dbReference type="InterPro" id="IPR017907">
    <property type="entry name" value="Znf_RING_CS"/>
</dbReference>
<dbReference type="AlphaFoldDB" id="A0AAW1N1R3"/>
<feature type="compositionally biased region" description="Low complexity" evidence="7">
    <location>
        <begin position="261"/>
        <end position="271"/>
    </location>
</feature>
<evidence type="ECO:0000256" key="7">
    <source>
        <dbReference type="SAM" id="MobiDB-lite"/>
    </source>
</evidence>
<feature type="compositionally biased region" description="Basic and acidic residues" evidence="7">
    <location>
        <begin position="884"/>
        <end position="893"/>
    </location>
</feature>
<feature type="region of interest" description="Disordered" evidence="7">
    <location>
        <begin position="941"/>
        <end position="1025"/>
    </location>
</feature>
<dbReference type="PANTHER" id="PTHR10825:SF29">
    <property type="entry name" value="POLYCOMB GROUP RING FINGER PROTEIN 1"/>
    <property type="match status" value="1"/>
</dbReference>
<protein>
    <submittedName>
        <fullName evidence="9">RAWUL domain RING finger- and WD40-associated ubiquitin-like</fullName>
    </submittedName>
</protein>
<dbReference type="GO" id="GO:1990841">
    <property type="term" value="F:promoter-specific chromatin binding"/>
    <property type="evidence" value="ECO:0007669"/>
    <property type="project" value="TreeGrafter"/>
</dbReference>
<feature type="compositionally biased region" description="Basic and acidic residues" evidence="7">
    <location>
        <begin position="941"/>
        <end position="960"/>
    </location>
</feature>
<feature type="region of interest" description="Disordered" evidence="7">
    <location>
        <begin position="848"/>
        <end position="894"/>
    </location>
</feature>
<comment type="subcellular location">
    <subcellularLocation>
        <location evidence="1">Nucleus</location>
    </subcellularLocation>
</comment>
<gene>
    <name evidence="9" type="ORF">QE152_g1504</name>
</gene>
<dbReference type="EMBL" id="JASPKY010000009">
    <property type="protein sequence ID" value="KAK9753931.1"/>
    <property type="molecule type" value="Genomic_DNA"/>
</dbReference>
<feature type="compositionally biased region" description="Low complexity" evidence="7">
    <location>
        <begin position="997"/>
        <end position="1011"/>
    </location>
</feature>
<dbReference type="InterPro" id="IPR001841">
    <property type="entry name" value="Znf_RING"/>
</dbReference>
<feature type="compositionally biased region" description="Basic and acidic residues" evidence="7">
    <location>
        <begin position="669"/>
        <end position="704"/>
    </location>
</feature>
<reference evidence="9 10" key="1">
    <citation type="journal article" date="2024" name="BMC Genomics">
        <title>De novo assembly and annotation of Popillia japonica's genome with initial clues to its potential as an invasive pest.</title>
        <authorList>
            <person name="Cucini C."/>
            <person name="Boschi S."/>
            <person name="Funari R."/>
            <person name="Cardaioli E."/>
            <person name="Iannotti N."/>
            <person name="Marturano G."/>
            <person name="Paoli F."/>
            <person name="Bruttini M."/>
            <person name="Carapelli A."/>
            <person name="Frati F."/>
            <person name="Nardi F."/>
        </authorList>
    </citation>
    <scope>NUCLEOTIDE SEQUENCE [LARGE SCALE GENOMIC DNA]</scope>
    <source>
        <strain evidence="9">DMR45628</strain>
    </source>
</reference>
<sequence length="1025" mass="113812">MILKRCHDVNGPDEELGKMRRANRIPIIELNQHITCTLCKGYFIDATTIIECLHTFCRSCIVRYLETNKYCPVCDVQVHKSKPLVNIRPDKTLQDVVYKLVPHLFQNEMQRRRDFYMAHPEVKPSGLEQRGEASYQHLLSPEEMICLSLNYHDSSGPPRYLKCPVAVSVAHLQKLIRAKYDLSDSHRIDILHNQDTLNAYLTLMDIAYIYLWRRKGPLELTYRIYENRTKRVKAEGEEDDLEESQSSNGLKKDPDEEGGRSSENNSLNNNNNNWKEVQLRISENGEISVTDIIQDNTEVKRTLEDGELAEINYVIPPVTETEKDIVVTAVVTTVTDTPVVSEKESALKTSEGTKIETIVIDKEEIKSSQPDILPITTVSTITTTASPLITTSTALTTTCSVVSSISTQVTSKIGEEPVKSVPEAVTSTPIKIVNKIEESSSQTSTKGVKHKLDEKIEVKTSDEPPIKQPKQTILNHTLGINKLSNNHPLKKHSQMSTEVSVSKSTIIDVNPPPTIINKSVANQQGNRSGGWKASTPGPPPCYMPKTTYSPIINVPKLQASVSKVNDHKQSKAVEGKIQPQITQSNTINNKPIIKSKPSTPIGYKTLRDPPKTWNPQISRANLNRVVAEAKCSDLKNIRPPKFFKLRNNMPRYLGNPASGVKPMYQVHLSPEKETKSSSDKSEIKKHSIVKIDPKTLKPISERAPETSNLTRTSESKFVDQDLKINTSSVPIFNPLKLQSSPKSERKSPKSPHSPKTKSTSPPNRREKLNLSFTPPNPFIPNLTSPNMNPNQFLFSAGPPGFPSYDPRVMAAYHTFLYGQQRMAFNPTTIPGLNLELNQRNNFDIVSPISPKLAQNKPSSTETGSSNSTCTSTSSGSNHRNNIKKNKEAAKGEKSLQNAVEKLTQNKIKEVATKLGINSENKEQAADAVVILSDVNVGGAAAKEDVEKAGKMKREDAEKAGGKSKTPQGDKSNENSDTNNIKEKLGEEVREGERKDAANGNNNDNSNNNNNSRDVSTLPDEKVSKK</sequence>